<keyword evidence="2" id="KW-1003">Cell membrane</keyword>
<dbReference type="SUPFAM" id="SSF82866">
    <property type="entry name" value="Multidrug efflux transporter AcrB transmembrane domain"/>
    <property type="match status" value="1"/>
</dbReference>
<keyword evidence="3 6" id="KW-0812">Transmembrane</keyword>
<dbReference type="GO" id="GO:0005886">
    <property type="term" value="C:plasma membrane"/>
    <property type="evidence" value="ECO:0007669"/>
    <property type="project" value="UniProtKB-SubCell"/>
</dbReference>
<dbReference type="PANTHER" id="PTHR33406:SF13">
    <property type="entry name" value="MEMBRANE PROTEIN YDFJ"/>
    <property type="match status" value="1"/>
</dbReference>
<dbReference type="InterPro" id="IPR050545">
    <property type="entry name" value="Mycobact_MmpL"/>
</dbReference>
<dbReference type="AlphaFoldDB" id="A0A5A7N8U1"/>
<sequence length="648" mass="69614">MKATFETLIERLLSFVVAQAWQKPRRVVAILGLLVLLSVYAAITSLGINTDSSQMIDSREAFRQNAIAMDRAFPKLRDQILVIIRAETPDEADHAASELAKALRQRRDLFSDVFAPRVDPYFQRQGLLFLPLDDLMDLTGRLSSAAPLLQSLVEHPTLSTFFTELGRISEASEDGVDLPMIAGAYDAVNETVSALNKGEARPLSWQQMFGETQAINQTVLVVHPVLDYQSLQPARAAIDGLRQAIAGLPAPVLEAASIAITGDLVLRTEELKSVSQGIEISALISLVLVAVILVVGLGRWQYVVAALASLLVSILLTSGAAAVLIGELNLVSIAFTVLLIGLGIDFAIHLILAYAEQSRDHDDQGAAMVQAIEKAGPALALAALTTSVAFFAFVPTRFVGMAQLGVISGTGVLLAFIIAMTLIPALLSLFPSVKTSAKPNGIAAKVAAGRTIRRLQAFGQRFSAPLAGLLIVLGFLSLGLMDKVRFDADPMHLRDPQSPGVVAFDLLFDRPQDFPYRLNYLSPSPDAAFDFAQKAEALDTVEAAITLNDFIPDEQDLKLAEIDFLAGDLVFVLQSGDDLAARMAALPPTDARAAELAVADLIADTQIVGAIDPDSPTAEAAARLNESLQVFFQAARMIRRFMIALMKP</sequence>
<evidence type="ECO:0000313" key="9">
    <source>
        <dbReference type="Proteomes" id="UP000324996"/>
    </source>
</evidence>
<evidence type="ECO:0000256" key="2">
    <source>
        <dbReference type="ARBA" id="ARBA00022475"/>
    </source>
</evidence>
<feature type="transmembrane region" description="Helical" evidence="6">
    <location>
        <begin position="406"/>
        <end position="430"/>
    </location>
</feature>
<dbReference type="EMBL" id="BKCN01000004">
    <property type="protein sequence ID" value="GER03426.1"/>
    <property type="molecule type" value="Genomic_DNA"/>
</dbReference>
<keyword evidence="4 6" id="KW-1133">Transmembrane helix</keyword>
<evidence type="ECO:0000259" key="7">
    <source>
        <dbReference type="PROSITE" id="PS50156"/>
    </source>
</evidence>
<dbReference type="InterPro" id="IPR004869">
    <property type="entry name" value="MMPL_dom"/>
</dbReference>
<reference evidence="8 9" key="1">
    <citation type="submission" date="2019-09" db="EMBL/GenBank/DDBJ databases">
        <title>NBRP : Genome information of microbial organism related human and environment.</title>
        <authorList>
            <person name="Hattori M."/>
            <person name="Oshima K."/>
            <person name="Inaba H."/>
            <person name="Suda W."/>
            <person name="Sakamoto M."/>
            <person name="Iino T."/>
            <person name="Kitahara M."/>
            <person name="Oshida Y."/>
            <person name="Iida T."/>
            <person name="Kudo T."/>
            <person name="Itoh T."/>
            <person name="Ohkuma M."/>
        </authorList>
    </citation>
    <scope>NUCLEOTIDE SEQUENCE [LARGE SCALE GENOMIC DNA]</scope>
    <source>
        <strain evidence="8 9">Q-1</strain>
    </source>
</reference>
<feature type="domain" description="SSD" evidence="7">
    <location>
        <begin position="298"/>
        <end position="429"/>
    </location>
</feature>
<comment type="subcellular location">
    <subcellularLocation>
        <location evidence="1">Cell membrane</location>
        <topology evidence="1">Multi-pass membrane protein</topology>
    </subcellularLocation>
</comment>
<evidence type="ECO:0000256" key="6">
    <source>
        <dbReference type="SAM" id="Phobius"/>
    </source>
</evidence>
<dbReference type="RefSeq" id="WP_150006894.1">
    <property type="nucleotide sequence ID" value="NZ_BKCN01000004.1"/>
</dbReference>
<evidence type="ECO:0000256" key="1">
    <source>
        <dbReference type="ARBA" id="ARBA00004651"/>
    </source>
</evidence>
<accession>A0A5A7N8U1</accession>
<dbReference type="Gene3D" id="1.20.1640.10">
    <property type="entry name" value="Multidrug efflux transporter AcrB transmembrane domain"/>
    <property type="match status" value="1"/>
</dbReference>
<evidence type="ECO:0000256" key="5">
    <source>
        <dbReference type="ARBA" id="ARBA00023136"/>
    </source>
</evidence>
<feature type="transmembrane region" description="Helical" evidence="6">
    <location>
        <begin position="280"/>
        <end position="297"/>
    </location>
</feature>
<feature type="transmembrane region" description="Helical" evidence="6">
    <location>
        <begin position="462"/>
        <end position="481"/>
    </location>
</feature>
<name>A0A5A7N8U1_9PROT</name>
<feature type="transmembrane region" description="Helical" evidence="6">
    <location>
        <begin position="375"/>
        <end position="394"/>
    </location>
</feature>
<comment type="caution">
    <text evidence="8">The sequence shown here is derived from an EMBL/GenBank/DDBJ whole genome shotgun (WGS) entry which is preliminary data.</text>
</comment>
<protein>
    <recommendedName>
        <fullName evidence="7">SSD domain-containing protein</fullName>
    </recommendedName>
</protein>
<proteinExistence type="predicted"/>
<dbReference type="PROSITE" id="PS50156">
    <property type="entry name" value="SSD"/>
    <property type="match status" value="1"/>
</dbReference>
<evidence type="ECO:0000313" key="8">
    <source>
        <dbReference type="EMBL" id="GER03426.1"/>
    </source>
</evidence>
<organism evidence="8 9">
    <name type="scientific">Iodidimonas nitroreducens</name>
    <dbReference type="NCBI Taxonomy" id="1236968"/>
    <lineage>
        <taxon>Bacteria</taxon>
        <taxon>Pseudomonadati</taxon>
        <taxon>Pseudomonadota</taxon>
        <taxon>Alphaproteobacteria</taxon>
        <taxon>Iodidimonadales</taxon>
        <taxon>Iodidimonadaceae</taxon>
        <taxon>Iodidimonas</taxon>
    </lineage>
</organism>
<feature type="transmembrane region" description="Helical" evidence="6">
    <location>
        <begin position="304"/>
        <end position="325"/>
    </location>
</feature>
<dbReference type="Pfam" id="PF03176">
    <property type="entry name" value="MMPL"/>
    <property type="match status" value="1"/>
</dbReference>
<evidence type="ECO:0000256" key="4">
    <source>
        <dbReference type="ARBA" id="ARBA00022989"/>
    </source>
</evidence>
<dbReference type="Proteomes" id="UP000324996">
    <property type="component" value="Unassembled WGS sequence"/>
</dbReference>
<feature type="transmembrane region" description="Helical" evidence="6">
    <location>
        <begin position="331"/>
        <end position="354"/>
    </location>
</feature>
<keyword evidence="9" id="KW-1185">Reference proteome</keyword>
<keyword evidence="5 6" id="KW-0472">Membrane</keyword>
<gene>
    <name evidence="8" type="ORF">JCM17846_11080</name>
</gene>
<dbReference type="InterPro" id="IPR000731">
    <property type="entry name" value="SSD"/>
</dbReference>
<evidence type="ECO:0000256" key="3">
    <source>
        <dbReference type="ARBA" id="ARBA00022692"/>
    </source>
</evidence>
<dbReference type="PANTHER" id="PTHR33406">
    <property type="entry name" value="MEMBRANE PROTEIN MJ1562-RELATED"/>
    <property type="match status" value="1"/>
</dbReference>